<keyword evidence="1" id="KW-0805">Transcription regulation</keyword>
<dbReference type="FunFam" id="1.10.10.60:FF:000141">
    <property type="entry name" value="TetR family transcriptional regulator"/>
    <property type="match status" value="1"/>
</dbReference>
<comment type="caution">
    <text evidence="5">The sequence shown here is derived from an EMBL/GenBank/DDBJ whole genome shotgun (WGS) entry which is preliminary data.</text>
</comment>
<feature type="domain" description="HTH tetR-type" evidence="4">
    <location>
        <begin position="16"/>
        <end position="76"/>
    </location>
</feature>
<dbReference type="GO" id="GO:0003700">
    <property type="term" value="F:DNA-binding transcription factor activity"/>
    <property type="evidence" value="ECO:0007669"/>
    <property type="project" value="TreeGrafter"/>
</dbReference>
<dbReference type="PRINTS" id="PR00455">
    <property type="entry name" value="HTHTETR"/>
</dbReference>
<dbReference type="InterPro" id="IPR023772">
    <property type="entry name" value="DNA-bd_HTH_TetR-type_CS"/>
</dbReference>
<dbReference type="PROSITE" id="PS01081">
    <property type="entry name" value="HTH_TETR_1"/>
    <property type="match status" value="1"/>
</dbReference>
<evidence type="ECO:0000256" key="3">
    <source>
        <dbReference type="ARBA" id="ARBA00023163"/>
    </source>
</evidence>
<dbReference type="SUPFAM" id="SSF48498">
    <property type="entry name" value="Tetracyclin repressor-like, C-terminal domain"/>
    <property type="match status" value="1"/>
</dbReference>
<dbReference type="InterPro" id="IPR001647">
    <property type="entry name" value="HTH_TetR"/>
</dbReference>
<accession>A0A1J5RKP0</accession>
<sequence>MSRPKKIDCCTGQPAPSKQEAILAAAQAVFLDSGYAAASMDAVAALANVSKATIYAHFSSKRALFEEMIGARCSVAFAPLPLPECYSDARQALYEMAAHFVSLLMAPEALALHRVIMGESPRLPEVGEAFYSVGPVRAIQRLTALLSDLARRGLLALDEEEMPLAIDLFTGMLKGDMHLRAVLGVPPKPGMTPERLAAGAADMFMARYGVKPANR</sequence>
<keyword evidence="2" id="KW-0238">DNA-binding</keyword>
<dbReference type="Pfam" id="PF00440">
    <property type="entry name" value="TetR_N"/>
    <property type="match status" value="1"/>
</dbReference>
<organism evidence="5">
    <name type="scientific">mine drainage metagenome</name>
    <dbReference type="NCBI Taxonomy" id="410659"/>
    <lineage>
        <taxon>unclassified sequences</taxon>
        <taxon>metagenomes</taxon>
        <taxon>ecological metagenomes</taxon>
    </lineage>
</organism>
<protein>
    <submittedName>
        <fullName evidence="5">HTH-type transcriptional repressor BepR</fullName>
    </submittedName>
</protein>
<proteinExistence type="predicted"/>
<dbReference type="InterPro" id="IPR039536">
    <property type="entry name" value="TetR_C_Proteobacteria"/>
</dbReference>
<dbReference type="InterPro" id="IPR036271">
    <property type="entry name" value="Tet_transcr_reg_TetR-rel_C_sf"/>
</dbReference>
<dbReference type="InterPro" id="IPR009057">
    <property type="entry name" value="Homeodomain-like_sf"/>
</dbReference>
<evidence type="ECO:0000259" key="4">
    <source>
        <dbReference type="PROSITE" id="PS50977"/>
    </source>
</evidence>
<dbReference type="PANTHER" id="PTHR30055">
    <property type="entry name" value="HTH-TYPE TRANSCRIPTIONAL REGULATOR RUTR"/>
    <property type="match status" value="1"/>
</dbReference>
<keyword evidence="3" id="KW-0804">Transcription</keyword>
<reference evidence="5" key="1">
    <citation type="submission" date="2016-10" db="EMBL/GenBank/DDBJ databases">
        <title>Sequence of Gallionella enrichment culture.</title>
        <authorList>
            <person name="Poehlein A."/>
            <person name="Muehling M."/>
            <person name="Daniel R."/>
        </authorList>
    </citation>
    <scope>NUCLEOTIDE SEQUENCE</scope>
</reference>
<dbReference type="SUPFAM" id="SSF46689">
    <property type="entry name" value="Homeodomain-like"/>
    <property type="match status" value="1"/>
</dbReference>
<evidence type="ECO:0000256" key="1">
    <source>
        <dbReference type="ARBA" id="ARBA00023015"/>
    </source>
</evidence>
<dbReference type="Pfam" id="PF14246">
    <property type="entry name" value="TetR_C_7"/>
    <property type="match status" value="1"/>
</dbReference>
<dbReference type="Gene3D" id="1.10.10.60">
    <property type="entry name" value="Homeodomain-like"/>
    <property type="match status" value="1"/>
</dbReference>
<dbReference type="InterPro" id="IPR050109">
    <property type="entry name" value="HTH-type_TetR-like_transc_reg"/>
</dbReference>
<dbReference type="PANTHER" id="PTHR30055:SF146">
    <property type="entry name" value="HTH-TYPE TRANSCRIPTIONAL DUAL REGULATOR CECR"/>
    <property type="match status" value="1"/>
</dbReference>
<dbReference type="Gene3D" id="1.10.357.10">
    <property type="entry name" value="Tetracycline Repressor, domain 2"/>
    <property type="match status" value="1"/>
</dbReference>
<name>A0A1J5RKP0_9ZZZZ</name>
<evidence type="ECO:0000256" key="2">
    <source>
        <dbReference type="ARBA" id="ARBA00023125"/>
    </source>
</evidence>
<dbReference type="EMBL" id="MLJW01000146">
    <property type="protein sequence ID" value="OIQ96598.1"/>
    <property type="molecule type" value="Genomic_DNA"/>
</dbReference>
<dbReference type="PROSITE" id="PS50977">
    <property type="entry name" value="HTH_TETR_2"/>
    <property type="match status" value="1"/>
</dbReference>
<dbReference type="AlphaFoldDB" id="A0A1J5RKP0"/>
<evidence type="ECO:0000313" key="5">
    <source>
        <dbReference type="EMBL" id="OIQ96598.1"/>
    </source>
</evidence>
<gene>
    <name evidence="5" type="primary">bepR</name>
    <name evidence="5" type="ORF">GALL_214240</name>
</gene>
<dbReference type="GO" id="GO:0000976">
    <property type="term" value="F:transcription cis-regulatory region binding"/>
    <property type="evidence" value="ECO:0007669"/>
    <property type="project" value="TreeGrafter"/>
</dbReference>